<gene>
    <name evidence="1" type="ORF">Tco_1041012</name>
</gene>
<dbReference type="InterPro" id="IPR055290">
    <property type="entry name" value="At3g26010-like"/>
</dbReference>
<dbReference type="EMBL" id="BQNB010018428">
    <property type="protein sequence ID" value="GJT74287.1"/>
    <property type="molecule type" value="Genomic_DNA"/>
</dbReference>
<sequence length="302" mass="35420">MISETDYAHDDSNFYGCAGLRLTFDPTKSPDYKVVRAGRNSCEIVIQIYSLESGNWTLCRERFTYFFFVHFDSEIYWNDALHWLETENRQLTHYKLNIKDHEHPIITIIQIPQDHEQPIITTMLPMIISIRIPHMLHLEWKLFESIGCLVLVHRHCIGSSRFTIYEMRKGCSVDDFGSSEFTICEMMKGSSVWSVRYHVDTDDFMTLLPEGWSIWSTVWSIVLGEREDDSFLVINLSGKVVEYNLISKNLREMYDMGSNQLTDDYHDGFILPGFILPFAMYDMRPKQVDHKVYEFIPSYASV</sequence>
<reference evidence="1" key="1">
    <citation type="journal article" date="2022" name="Int. J. Mol. Sci.">
        <title>Draft Genome of Tanacetum Coccineum: Genomic Comparison of Closely Related Tanacetum-Family Plants.</title>
        <authorList>
            <person name="Yamashiro T."/>
            <person name="Shiraishi A."/>
            <person name="Nakayama K."/>
            <person name="Satake H."/>
        </authorList>
    </citation>
    <scope>NUCLEOTIDE SEQUENCE</scope>
</reference>
<dbReference type="PANTHER" id="PTHR35546">
    <property type="entry name" value="F-BOX PROTEIN INTERACTION DOMAIN PROTEIN-RELATED"/>
    <property type="match status" value="1"/>
</dbReference>
<dbReference type="PANTHER" id="PTHR35546:SF115">
    <property type="entry name" value="F-BOX DOMAIN-CONTAINING PROTEIN"/>
    <property type="match status" value="1"/>
</dbReference>
<proteinExistence type="predicted"/>
<keyword evidence="2" id="KW-1185">Reference proteome</keyword>
<evidence type="ECO:0008006" key="3">
    <source>
        <dbReference type="Google" id="ProtNLM"/>
    </source>
</evidence>
<accession>A0ABQ5GHE7</accession>
<organism evidence="1 2">
    <name type="scientific">Tanacetum coccineum</name>
    <dbReference type="NCBI Taxonomy" id="301880"/>
    <lineage>
        <taxon>Eukaryota</taxon>
        <taxon>Viridiplantae</taxon>
        <taxon>Streptophyta</taxon>
        <taxon>Embryophyta</taxon>
        <taxon>Tracheophyta</taxon>
        <taxon>Spermatophyta</taxon>
        <taxon>Magnoliopsida</taxon>
        <taxon>eudicotyledons</taxon>
        <taxon>Gunneridae</taxon>
        <taxon>Pentapetalae</taxon>
        <taxon>asterids</taxon>
        <taxon>campanulids</taxon>
        <taxon>Asterales</taxon>
        <taxon>Asteraceae</taxon>
        <taxon>Asteroideae</taxon>
        <taxon>Anthemideae</taxon>
        <taxon>Anthemidinae</taxon>
        <taxon>Tanacetum</taxon>
    </lineage>
</organism>
<protein>
    <recommendedName>
        <fullName evidence="3">F-box associated domain-containing protein</fullName>
    </recommendedName>
</protein>
<evidence type="ECO:0000313" key="2">
    <source>
        <dbReference type="Proteomes" id="UP001151760"/>
    </source>
</evidence>
<name>A0ABQ5GHE7_9ASTR</name>
<dbReference type="Proteomes" id="UP001151760">
    <property type="component" value="Unassembled WGS sequence"/>
</dbReference>
<comment type="caution">
    <text evidence="1">The sequence shown here is derived from an EMBL/GenBank/DDBJ whole genome shotgun (WGS) entry which is preliminary data.</text>
</comment>
<evidence type="ECO:0000313" key="1">
    <source>
        <dbReference type="EMBL" id="GJT74287.1"/>
    </source>
</evidence>
<reference evidence="1" key="2">
    <citation type="submission" date="2022-01" db="EMBL/GenBank/DDBJ databases">
        <authorList>
            <person name="Yamashiro T."/>
            <person name="Shiraishi A."/>
            <person name="Satake H."/>
            <person name="Nakayama K."/>
        </authorList>
    </citation>
    <scope>NUCLEOTIDE SEQUENCE</scope>
</reference>